<dbReference type="EMBL" id="KQ964432">
    <property type="protein sequence ID" value="KXN73733.1"/>
    <property type="molecule type" value="Genomic_DNA"/>
</dbReference>
<feature type="chain" id="PRO_5007294787" description="MD-2-related lipid-recognition domain-containing protein" evidence="1">
    <location>
        <begin position="17"/>
        <end position="145"/>
    </location>
</feature>
<keyword evidence="1" id="KW-0732">Signal</keyword>
<dbReference type="AlphaFoldDB" id="A0A137PFF6"/>
<evidence type="ECO:0000313" key="2">
    <source>
        <dbReference type="EMBL" id="KXN73733.1"/>
    </source>
</evidence>
<proteinExistence type="predicted"/>
<sequence length="145" mass="16236">MKFAAIALLISTLVAQFETCKDTNLPSVKDCTQVGSYFQGKKYTAQVQKQGKVRNVKFSVKGDLLNPIYKGSWSVSNSQEGINNFKVFDICEFNECPLLLGEGKELKLNYSFVNAGESKESLVHIRLVSPQSFIYLNDVKLTIKN</sequence>
<name>A0A137PFF6_CONC2</name>
<organism evidence="2 3">
    <name type="scientific">Conidiobolus coronatus (strain ATCC 28846 / CBS 209.66 / NRRL 28638)</name>
    <name type="common">Delacroixia coronata</name>
    <dbReference type="NCBI Taxonomy" id="796925"/>
    <lineage>
        <taxon>Eukaryota</taxon>
        <taxon>Fungi</taxon>
        <taxon>Fungi incertae sedis</taxon>
        <taxon>Zoopagomycota</taxon>
        <taxon>Entomophthoromycotina</taxon>
        <taxon>Entomophthoromycetes</taxon>
        <taxon>Entomophthorales</taxon>
        <taxon>Ancylistaceae</taxon>
        <taxon>Conidiobolus</taxon>
    </lineage>
</organism>
<dbReference type="Proteomes" id="UP000070444">
    <property type="component" value="Unassembled WGS sequence"/>
</dbReference>
<gene>
    <name evidence="2" type="ORF">CONCODRAFT_3293</name>
</gene>
<accession>A0A137PFF6</accession>
<reference evidence="2 3" key="1">
    <citation type="journal article" date="2015" name="Genome Biol. Evol.">
        <title>Phylogenomic analyses indicate that early fungi evolved digesting cell walls of algal ancestors of land plants.</title>
        <authorList>
            <person name="Chang Y."/>
            <person name="Wang S."/>
            <person name="Sekimoto S."/>
            <person name="Aerts A.L."/>
            <person name="Choi C."/>
            <person name="Clum A."/>
            <person name="LaButti K.M."/>
            <person name="Lindquist E.A."/>
            <person name="Yee Ngan C."/>
            <person name="Ohm R.A."/>
            <person name="Salamov A.A."/>
            <person name="Grigoriev I.V."/>
            <person name="Spatafora J.W."/>
            <person name="Berbee M.L."/>
        </authorList>
    </citation>
    <scope>NUCLEOTIDE SEQUENCE [LARGE SCALE GENOMIC DNA]</scope>
    <source>
        <strain evidence="2 3">NRRL 28638</strain>
    </source>
</reference>
<evidence type="ECO:0008006" key="4">
    <source>
        <dbReference type="Google" id="ProtNLM"/>
    </source>
</evidence>
<feature type="signal peptide" evidence="1">
    <location>
        <begin position="1"/>
        <end position="16"/>
    </location>
</feature>
<evidence type="ECO:0000256" key="1">
    <source>
        <dbReference type="SAM" id="SignalP"/>
    </source>
</evidence>
<keyword evidence="3" id="KW-1185">Reference proteome</keyword>
<protein>
    <recommendedName>
        <fullName evidence="4">MD-2-related lipid-recognition domain-containing protein</fullName>
    </recommendedName>
</protein>
<evidence type="ECO:0000313" key="3">
    <source>
        <dbReference type="Proteomes" id="UP000070444"/>
    </source>
</evidence>